<feature type="domain" description="DUF4062" evidence="1">
    <location>
        <begin position="8"/>
        <end position="86"/>
    </location>
</feature>
<dbReference type="RefSeq" id="WP_070070741.1">
    <property type="nucleotide sequence ID" value="NZ_MKKK01000056.1"/>
</dbReference>
<dbReference type="EMBL" id="MKKK01000056">
    <property type="protein sequence ID" value="OEY93171.1"/>
    <property type="molecule type" value="Genomic_DNA"/>
</dbReference>
<evidence type="ECO:0000313" key="2">
    <source>
        <dbReference type="EMBL" id="OEY93171.1"/>
    </source>
</evidence>
<evidence type="ECO:0000313" key="3">
    <source>
        <dbReference type="Proteomes" id="UP000185895"/>
    </source>
</evidence>
<dbReference type="Proteomes" id="UP000185895">
    <property type="component" value="Unassembled WGS sequence"/>
</dbReference>
<organism evidence="2 3">
    <name type="scientific">Acinetobacter qingfengensis</name>
    <dbReference type="NCBI Taxonomy" id="1262585"/>
    <lineage>
        <taxon>Bacteria</taxon>
        <taxon>Pseudomonadati</taxon>
        <taxon>Pseudomonadota</taxon>
        <taxon>Gammaproteobacteria</taxon>
        <taxon>Moraxellales</taxon>
        <taxon>Moraxellaceae</taxon>
        <taxon>Acinetobacter</taxon>
    </lineage>
</organism>
<dbReference type="InterPro" id="IPR025139">
    <property type="entry name" value="DUF4062"/>
</dbReference>
<reference evidence="2 3" key="1">
    <citation type="submission" date="2016-09" db="EMBL/GenBank/DDBJ databases">
        <authorList>
            <person name="Capua I."/>
            <person name="De Benedictis P."/>
            <person name="Joannis T."/>
            <person name="Lombin L.H."/>
            <person name="Cattoli G."/>
        </authorList>
    </citation>
    <scope>NUCLEOTIDE SEQUENCE [LARGE SCALE GENOMIC DNA]</scope>
    <source>
        <strain evidence="2 3">ANC 4671</strain>
    </source>
</reference>
<comment type="caution">
    <text evidence="2">The sequence shown here is derived from an EMBL/GenBank/DDBJ whole genome shotgun (WGS) entry which is preliminary data.</text>
</comment>
<accession>A0A1E7R1K7</accession>
<name>A0A1E7R1K7_9GAMM</name>
<keyword evidence="3" id="KW-1185">Reference proteome</keyword>
<dbReference type="Pfam" id="PF13271">
    <property type="entry name" value="DUF4062"/>
    <property type="match status" value="1"/>
</dbReference>
<dbReference type="OrthoDB" id="72299at2"/>
<gene>
    <name evidence="2" type="ORF">BJI46_05220</name>
</gene>
<protein>
    <recommendedName>
        <fullName evidence="1">DUF4062 domain-containing protein</fullName>
    </recommendedName>
</protein>
<dbReference type="AlphaFoldDB" id="A0A1E7R1K7"/>
<proteinExistence type="predicted"/>
<evidence type="ECO:0000259" key="1">
    <source>
        <dbReference type="Pfam" id="PF13271"/>
    </source>
</evidence>
<dbReference type="STRING" id="1262585.BJI46_05220"/>
<sequence>MANKRYYVYLSSFFDDVKVERLKLENCLLNLDTFPWGLHERRSSLNTALVRRQIDDSDYVIVLLGGKYGDLSASGLSYLHLDFLYALNKQKIMISLVDMFPDKRSNQEQDQHPELIKKLDHFRQLLKKDSQYYYEFKSTLDLESSMRRIFAQVVQTHPASGWIKLNEHEAQDQASHINTSKFITTAVKKLPERHTVLDTLETKVSGDENVIVRYHAHAYQDGNLQDIRPQRHLGWFQILQILSTHFQTPALENNFARALNQYLESTALSDARQIFPRAHAVARTQIDEQCLQEIKLQMKWNNWIVPLAQHQAGARTYWELTMEAKKLLQVM</sequence>